<keyword evidence="5" id="KW-0804">Transcription</keyword>
<dbReference type="InterPro" id="IPR051446">
    <property type="entry name" value="HTH_trans_reg/aminotransferase"/>
</dbReference>
<organism evidence="7 8">
    <name type="scientific">Streptoalloteichus tenebrarius (strain ATCC 17920 / DSM 40477 / JCM 4838 / CBS 697.72 / NBRC 16177 / NCIMB 11028 / NRRL B-12390 / A12253. 1 / ISP 5477)</name>
    <name type="common">Streptomyces tenebrarius</name>
    <dbReference type="NCBI Taxonomy" id="1933"/>
    <lineage>
        <taxon>Bacteria</taxon>
        <taxon>Bacillati</taxon>
        <taxon>Actinomycetota</taxon>
        <taxon>Actinomycetes</taxon>
        <taxon>Pseudonocardiales</taxon>
        <taxon>Pseudonocardiaceae</taxon>
        <taxon>Streptoalloteichus</taxon>
    </lineage>
</organism>
<dbReference type="InterPro" id="IPR015421">
    <property type="entry name" value="PyrdxlP-dep_Trfase_major"/>
</dbReference>
<keyword evidence="7" id="KW-0808">Transferase</keyword>
<name>A0ABT1HV67_STRSD</name>
<dbReference type="PANTHER" id="PTHR46577">
    <property type="entry name" value="HTH-TYPE TRANSCRIPTIONAL REGULATORY PROTEIN GABR"/>
    <property type="match status" value="1"/>
</dbReference>
<dbReference type="Proteomes" id="UP001205311">
    <property type="component" value="Unassembled WGS sequence"/>
</dbReference>
<comment type="caution">
    <text evidence="7">The sequence shown here is derived from an EMBL/GenBank/DDBJ whole genome shotgun (WGS) entry which is preliminary data.</text>
</comment>
<dbReference type="GO" id="GO:0003677">
    <property type="term" value="F:DNA binding"/>
    <property type="evidence" value="ECO:0007669"/>
    <property type="project" value="UniProtKB-KW"/>
</dbReference>
<dbReference type="InterPro" id="IPR015424">
    <property type="entry name" value="PyrdxlP-dep_Trfase"/>
</dbReference>
<keyword evidence="2" id="KW-0663">Pyridoxal phosphate</keyword>
<evidence type="ECO:0000256" key="3">
    <source>
        <dbReference type="ARBA" id="ARBA00023015"/>
    </source>
</evidence>
<dbReference type="Pfam" id="PF00155">
    <property type="entry name" value="Aminotran_1_2"/>
    <property type="match status" value="1"/>
</dbReference>
<keyword evidence="8" id="KW-1185">Reference proteome</keyword>
<accession>A0ABT1HV67</accession>
<dbReference type="PANTHER" id="PTHR46577:SF1">
    <property type="entry name" value="HTH-TYPE TRANSCRIPTIONAL REGULATORY PROTEIN GABR"/>
    <property type="match status" value="1"/>
</dbReference>
<keyword evidence="7" id="KW-0032">Aminotransferase</keyword>
<dbReference type="CDD" id="cd07377">
    <property type="entry name" value="WHTH_GntR"/>
    <property type="match status" value="1"/>
</dbReference>
<dbReference type="PROSITE" id="PS50949">
    <property type="entry name" value="HTH_GNTR"/>
    <property type="match status" value="1"/>
</dbReference>
<dbReference type="InterPro" id="IPR000524">
    <property type="entry name" value="Tscrpt_reg_HTH_GntR"/>
</dbReference>
<evidence type="ECO:0000259" key="6">
    <source>
        <dbReference type="PROSITE" id="PS50949"/>
    </source>
</evidence>
<dbReference type="Gene3D" id="1.10.10.10">
    <property type="entry name" value="Winged helix-like DNA-binding domain superfamily/Winged helix DNA-binding domain"/>
    <property type="match status" value="1"/>
</dbReference>
<dbReference type="InterPro" id="IPR015422">
    <property type="entry name" value="PyrdxlP-dep_Trfase_small"/>
</dbReference>
<dbReference type="CDD" id="cd00609">
    <property type="entry name" value="AAT_like"/>
    <property type="match status" value="1"/>
</dbReference>
<gene>
    <name evidence="7" type="ORF">LX15_003128</name>
</gene>
<protein>
    <submittedName>
        <fullName evidence="7">DNA-binding transcriptional regulator, MocR family, contains an aminotransferase domain</fullName>
    </submittedName>
</protein>
<dbReference type="EMBL" id="JAMTCP010000016">
    <property type="protein sequence ID" value="MCP2259427.1"/>
    <property type="molecule type" value="Genomic_DNA"/>
</dbReference>
<dbReference type="InterPro" id="IPR036390">
    <property type="entry name" value="WH_DNA-bd_sf"/>
</dbReference>
<dbReference type="Pfam" id="PF00392">
    <property type="entry name" value="GntR"/>
    <property type="match status" value="1"/>
</dbReference>
<comment type="similarity">
    <text evidence="1">In the C-terminal section; belongs to the class-I pyridoxal-phosphate-dependent aminotransferase family.</text>
</comment>
<dbReference type="GO" id="GO:0008483">
    <property type="term" value="F:transaminase activity"/>
    <property type="evidence" value="ECO:0007669"/>
    <property type="project" value="UniProtKB-KW"/>
</dbReference>
<dbReference type="SUPFAM" id="SSF46785">
    <property type="entry name" value="Winged helix' DNA-binding domain"/>
    <property type="match status" value="1"/>
</dbReference>
<keyword evidence="3" id="KW-0805">Transcription regulation</keyword>
<evidence type="ECO:0000313" key="7">
    <source>
        <dbReference type="EMBL" id="MCP2259427.1"/>
    </source>
</evidence>
<dbReference type="SMART" id="SM00345">
    <property type="entry name" value="HTH_GNTR"/>
    <property type="match status" value="1"/>
</dbReference>
<dbReference type="Gene3D" id="3.90.1150.10">
    <property type="entry name" value="Aspartate Aminotransferase, domain 1"/>
    <property type="match status" value="1"/>
</dbReference>
<evidence type="ECO:0000313" key="8">
    <source>
        <dbReference type="Proteomes" id="UP001205311"/>
    </source>
</evidence>
<keyword evidence="4 7" id="KW-0238">DNA-binding</keyword>
<evidence type="ECO:0000256" key="2">
    <source>
        <dbReference type="ARBA" id="ARBA00022898"/>
    </source>
</evidence>
<dbReference type="InterPro" id="IPR004839">
    <property type="entry name" value="Aminotransferase_I/II_large"/>
</dbReference>
<dbReference type="InterPro" id="IPR036388">
    <property type="entry name" value="WH-like_DNA-bd_sf"/>
</dbReference>
<dbReference type="SUPFAM" id="SSF53383">
    <property type="entry name" value="PLP-dependent transferases"/>
    <property type="match status" value="1"/>
</dbReference>
<evidence type="ECO:0000256" key="1">
    <source>
        <dbReference type="ARBA" id="ARBA00005384"/>
    </source>
</evidence>
<proteinExistence type="inferred from homology"/>
<evidence type="ECO:0000256" key="4">
    <source>
        <dbReference type="ARBA" id="ARBA00023125"/>
    </source>
</evidence>
<sequence length="484" mass="51114">MEPVFSTGGRVSGASLARLLGAWRQGDRRGSADLAGAVRVLVLDGRLTVGTRLPAERELADALGVSRTLVTAALDRLREDGLVASRRGAGTWIAMPVGSARPGGTGTASAPDMLDLSCASPPALPEIASAFDAARSRMPALFAEPGYLPLGLPELRERIAERYTARGLPTHADQVLVTNGAQHAFALALRMLVGPGDRVLMENPSYPNAIDAVRASHALPVAVAVTDEGWDVEGMEVMLRQAAPRLAFLMPDFHNPTGTYLDAAGRERLGAAARRTRTPVFVDETLVDLALEPDVVEAPPLAAFAEDLVITAGSASKTYWGGLRLGWVRAPVEMARRMVAIRPALDLGSPVLEQLVLAELLAAPATVLDRRRAEFRRRRDVFVAELRERCPAWEVPTPAGGLALWCRLDGPVSTRLAVAAEGLGVLVAPGSRFAVTGGLEHHMRLPFTAPEDQLADAARRLGLAASAVGGTSLAAEPLAGLAIT</sequence>
<evidence type="ECO:0000256" key="5">
    <source>
        <dbReference type="ARBA" id="ARBA00023163"/>
    </source>
</evidence>
<feature type="domain" description="HTH gntR-type" evidence="6">
    <location>
        <begin position="28"/>
        <end position="96"/>
    </location>
</feature>
<dbReference type="RefSeq" id="WP_253670317.1">
    <property type="nucleotide sequence ID" value="NZ_JAMTCP010000016.1"/>
</dbReference>
<dbReference type="PRINTS" id="PR00035">
    <property type="entry name" value="HTHGNTR"/>
</dbReference>
<reference evidence="7 8" key="1">
    <citation type="submission" date="2022-06" db="EMBL/GenBank/DDBJ databases">
        <title>Genomic Encyclopedia of Archaeal and Bacterial Type Strains, Phase II (KMG-II): from individual species to whole genera.</title>
        <authorList>
            <person name="Goeker M."/>
        </authorList>
    </citation>
    <scope>NUCLEOTIDE SEQUENCE [LARGE SCALE GENOMIC DNA]</scope>
    <source>
        <strain evidence="7 8">DSM 40477</strain>
    </source>
</reference>
<dbReference type="Gene3D" id="3.40.640.10">
    <property type="entry name" value="Type I PLP-dependent aspartate aminotransferase-like (Major domain)"/>
    <property type="match status" value="1"/>
</dbReference>